<proteinExistence type="predicted"/>
<sequence>MKKIGITTTVPVEILLAAGYQPVDLNNVFIT</sequence>
<protein>
    <submittedName>
        <fullName evidence="1">Uncharacterized protein</fullName>
    </submittedName>
</protein>
<comment type="caution">
    <text evidence="1">The sequence shown here is derived from an EMBL/GenBank/DDBJ whole genome shotgun (WGS) entry which is preliminary data.</text>
</comment>
<gene>
    <name evidence="1" type="ORF">S06H3_08584</name>
</gene>
<dbReference type="EMBL" id="BARV01003642">
    <property type="protein sequence ID" value="GAI09778.1"/>
    <property type="molecule type" value="Genomic_DNA"/>
</dbReference>
<reference evidence="1" key="1">
    <citation type="journal article" date="2014" name="Front. Microbiol.">
        <title>High frequency of phylogenetically diverse reductive dehalogenase-homologous genes in deep subseafloor sedimentary metagenomes.</title>
        <authorList>
            <person name="Kawai M."/>
            <person name="Futagami T."/>
            <person name="Toyoda A."/>
            <person name="Takaki Y."/>
            <person name="Nishi S."/>
            <person name="Hori S."/>
            <person name="Arai W."/>
            <person name="Tsubouchi T."/>
            <person name="Morono Y."/>
            <person name="Uchiyama I."/>
            <person name="Ito T."/>
            <person name="Fujiyama A."/>
            <person name="Inagaki F."/>
            <person name="Takami H."/>
        </authorList>
    </citation>
    <scope>NUCLEOTIDE SEQUENCE</scope>
    <source>
        <strain evidence="1">Expedition CK06-06</strain>
    </source>
</reference>
<feature type="non-terminal residue" evidence="1">
    <location>
        <position position="31"/>
    </location>
</feature>
<organism evidence="1">
    <name type="scientific">marine sediment metagenome</name>
    <dbReference type="NCBI Taxonomy" id="412755"/>
    <lineage>
        <taxon>unclassified sequences</taxon>
        <taxon>metagenomes</taxon>
        <taxon>ecological metagenomes</taxon>
    </lineage>
</organism>
<evidence type="ECO:0000313" key="1">
    <source>
        <dbReference type="EMBL" id="GAI09778.1"/>
    </source>
</evidence>
<accession>X1KSU2</accession>
<name>X1KSU2_9ZZZZ</name>
<dbReference type="AlphaFoldDB" id="X1KSU2"/>